<reference evidence="4 5" key="1">
    <citation type="submission" date="2020-11" db="EMBL/GenBank/DDBJ databases">
        <authorList>
            <person name="Kim M.K."/>
        </authorList>
    </citation>
    <scope>NUCLEOTIDE SEQUENCE [LARGE SCALE GENOMIC DNA]</scope>
    <source>
        <strain evidence="4 5">BT662</strain>
    </source>
</reference>
<keyword evidence="5" id="KW-1185">Reference proteome</keyword>
<dbReference type="InterPro" id="IPR029063">
    <property type="entry name" value="SAM-dependent_MTases_sf"/>
</dbReference>
<comment type="caution">
    <text evidence="4">The sequence shown here is derived from an EMBL/GenBank/DDBJ whole genome shotgun (WGS) entry which is preliminary data.</text>
</comment>
<evidence type="ECO:0000313" key="4">
    <source>
        <dbReference type="EMBL" id="MBF9220038.1"/>
    </source>
</evidence>
<keyword evidence="1 4" id="KW-0489">Methyltransferase</keyword>
<dbReference type="PANTHER" id="PTHR44942">
    <property type="entry name" value="METHYLTRANSF_11 DOMAIN-CONTAINING PROTEIN"/>
    <property type="match status" value="1"/>
</dbReference>
<dbReference type="EMBL" id="JADQDM010000001">
    <property type="protein sequence ID" value="MBF9220038.1"/>
    <property type="molecule type" value="Genomic_DNA"/>
</dbReference>
<evidence type="ECO:0000313" key="5">
    <source>
        <dbReference type="Proteomes" id="UP000618931"/>
    </source>
</evidence>
<dbReference type="Pfam" id="PF13649">
    <property type="entry name" value="Methyltransf_25"/>
    <property type="match status" value="1"/>
</dbReference>
<evidence type="ECO:0000259" key="3">
    <source>
        <dbReference type="Pfam" id="PF13649"/>
    </source>
</evidence>
<dbReference type="Gene3D" id="3.40.50.150">
    <property type="entry name" value="Vaccinia Virus protein VP39"/>
    <property type="match status" value="1"/>
</dbReference>
<dbReference type="Proteomes" id="UP000618931">
    <property type="component" value="Unassembled WGS sequence"/>
</dbReference>
<dbReference type="GO" id="GO:0008168">
    <property type="term" value="F:methyltransferase activity"/>
    <property type="evidence" value="ECO:0007669"/>
    <property type="project" value="UniProtKB-KW"/>
</dbReference>
<protein>
    <submittedName>
        <fullName evidence="4">Class I SAM-dependent methyltransferase</fullName>
    </submittedName>
</protein>
<accession>A0ABS0HZC2</accession>
<dbReference type="RefSeq" id="WP_196291490.1">
    <property type="nucleotide sequence ID" value="NZ_JADQDM010000001.1"/>
</dbReference>
<name>A0ABS0HZC2_9BACT</name>
<dbReference type="CDD" id="cd02440">
    <property type="entry name" value="AdoMet_MTases"/>
    <property type="match status" value="1"/>
</dbReference>
<dbReference type="InterPro" id="IPR041698">
    <property type="entry name" value="Methyltransf_25"/>
</dbReference>
<feature type="domain" description="Methyltransferase" evidence="3">
    <location>
        <begin position="114"/>
        <end position="208"/>
    </location>
</feature>
<gene>
    <name evidence="4" type="ORF">I2H31_02875</name>
</gene>
<evidence type="ECO:0000256" key="2">
    <source>
        <dbReference type="ARBA" id="ARBA00022679"/>
    </source>
</evidence>
<dbReference type="PANTHER" id="PTHR44942:SF4">
    <property type="entry name" value="METHYLTRANSFERASE TYPE 11 DOMAIN-CONTAINING PROTEIN"/>
    <property type="match status" value="1"/>
</dbReference>
<dbReference type="InterPro" id="IPR051052">
    <property type="entry name" value="Diverse_substrate_MTase"/>
</dbReference>
<keyword evidence="2" id="KW-0808">Transferase</keyword>
<sequence>MRYRFPTWQRALTAAGASSSAGLLLWGCTQLPAETRPSAFASQRLQTVVRADTSGYETAPPRDPNGIGTYYMGRQIAHVMGHEGASWLERRGRRQEEGTDLLLKELQLKPTDVVADIGAGTGFFSFQLAKKVPKGQVLAVDIQPEMIAALQDNKRRLNAPNVRPVLGTTTSPALPADSVDLVLIVDAYHEFDHPREMGRAIRRALRPGTGRLALVEYRAEDPNVPIKRIHKMSVEQARKEMAAVGLEFIESKETLPQQHLLLFRRK</sequence>
<proteinExistence type="predicted"/>
<organism evidence="4 5">
    <name type="scientific">Hymenobacter ruricola</name>
    <dbReference type="NCBI Taxonomy" id="2791023"/>
    <lineage>
        <taxon>Bacteria</taxon>
        <taxon>Pseudomonadati</taxon>
        <taxon>Bacteroidota</taxon>
        <taxon>Cytophagia</taxon>
        <taxon>Cytophagales</taxon>
        <taxon>Hymenobacteraceae</taxon>
        <taxon>Hymenobacter</taxon>
    </lineage>
</organism>
<dbReference type="GO" id="GO:0032259">
    <property type="term" value="P:methylation"/>
    <property type="evidence" value="ECO:0007669"/>
    <property type="project" value="UniProtKB-KW"/>
</dbReference>
<dbReference type="SUPFAM" id="SSF53335">
    <property type="entry name" value="S-adenosyl-L-methionine-dependent methyltransferases"/>
    <property type="match status" value="1"/>
</dbReference>
<evidence type="ECO:0000256" key="1">
    <source>
        <dbReference type="ARBA" id="ARBA00022603"/>
    </source>
</evidence>